<dbReference type="GO" id="GO:0004519">
    <property type="term" value="F:endonuclease activity"/>
    <property type="evidence" value="ECO:0007669"/>
    <property type="project" value="UniProtKB-KW"/>
</dbReference>
<reference evidence="2 3" key="1">
    <citation type="journal article" date="2021" name="Elife">
        <title>Chloroplast acquisition without the gene transfer in kleptoplastic sea slugs, Plakobranchus ocellatus.</title>
        <authorList>
            <person name="Maeda T."/>
            <person name="Takahashi S."/>
            <person name="Yoshida T."/>
            <person name="Shimamura S."/>
            <person name="Takaki Y."/>
            <person name="Nagai Y."/>
            <person name="Toyoda A."/>
            <person name="Suzuki Y."/>
            <person name="Arimoto A."/>
            <person name="Ishii H."/>
            <person name="Satoh N."/>
            <person name="Nishiyama T."/>
            <person name="Hasebe M."/>
            <person name="Maruyama T."/>
            <person name="Minagawa J."/>
            <person name="Obokata J."/>
            <person name="Shigenobu S."/>
        </authorList>
    </citation>
    <scope>NUCLEOTIDE SEQUENCE [LARGE SCALE GENOMIC DNA]</scope>
</reference>
<keyword evidence="3" id="KW-1185">Reference proteome</keyword>
<dbReference type="AlphaFoldDB" id="A0AAV4FYE1"/>
<organism evidence="2 3">
    <name type="scientific">Elysia marginata</name>
    <dbReference type="NCBI Taxonomy" id="1093978"/>
    <lineage>
        <taxon>Eukaryota</taxon>
        <taxon>Metazoa</taxon>
        <taxon>Spiralia</taxon>
        <taxon>Lophotrochozoa</taxon>
        <taxon>Mollusca</taxon>
        <taxon>Gastropoda</taxon>
        <taxon>Heterobranchia</taxon>
        <taxon>Euthyneura</taxon>
        <taxon>Panpulmonata</taxon>
        <taxon>Sacoglossa</taxon>
        <taxon>Placobranchoidea</taxon>
        <taxon>Plakobranchidae</taxon>
        <taxon>Elysia</taxon>
    </lineage>
</organism>
<keyword evidence="2" id="KW-0540">Nuclease</keyword>
<proteinExistence type="predicted"/>
<dbReference type="Proteomes" id="UP000762676">
    <property type="component" value="Unassembled WGS sequence"/>
</dbReference>
<evidence type="ECO:0000313" key="2">
    <source>
        <dbReference type="EMBL" id="GFR77330.1"/>
    </source>
</evidence>
<protein>
    <submittedName>
        <fullName evidence="2">Endonuclease-reverse transcriptase</fullName>
    </submittedName>
</protein>
<dbReference type="EMBL" id="BMAT01000966">
    <property type="protein sequence ID" value="GFR77330.1"/>
    <property type="molecule type" value="Genomic_DNA"/>
</dbReference>
<feature type="region of interest" description="Disordered" evidence="1">
    <location>
        <begin position="1"/>
        <end position="20"/>
    </location>
</feature>
<evidence type="ECO:0000313" key="3">
    <source>
        <dbReference type="Proteomes" id="UP000762676"/>
    </source>
</evidence>
<sequence>MLPLQHTEQKDKYVKTAARSKKKTFLEDQASEAQEAAYRGDTQILYRITRDLSRANSIQPSTVKDEHGKLIAKLEDQCARLANHFQTILNRLDPEMPAHIQGKEKEKRNEERSYQMFKIEKAIAKSESNRATGEDRITVDRLKEDPSLSAKCLFNKVWSKEKVPNDCNKGILIKLSKKVDLYQYKSWRGIKLLSVPGKILNTSGS</sequence>
<comment type="caution">
    <text evidence="2">The sequence shown here is derived from an EMBL/GenBank/DDBJ whole genome shotgun (WGS) entry which is preliminary data.</text>
</comment>
<keyword evidence="2" id="KW-0255">Endonuclease</keyword>
<evidence type="ECO:0000256" key="1">
    <source>
        <dbReference type="SAM" id="MobiDB-lite"/>
    </source>
</evidence>
<accession>A0AAV4FYE1</accession>
<gene>
    <name evidence="2" type="ORF">ElyMa_000506200</name>
</gene>
<name>A0AAV4FYE1_9GAST</name>
<keyword evidence="2" id="KW-0378">Hydrolase</keyword>